<dbReference type="OrthoDB" id="9815744at2"/>
<dbReference type="PRINTS" id="PR00038">
    <property type="entry name" value="HTHLUXR"/>
</dbReference>
<keyword evidence="6" id="KW-1185">Reference proteome</keyword>
<reference evidence="5 6" key="1">
    <citation type="submission" date="2019-03" db="EMBL/GenBank/DDBJ databases">
        <title>Draft genome sequences of novel Actinobacteria.</title>
        <authorList>
            <person name="Sahin N."/>
            <person name="Ay H."/>
            <person name="Saygin H."/>
        </authorList>
    </citation>
    <scope>NUCLEOTIDE SEQUENCE [LARGE SCALE GENOMIC DNA]</scope>
    <source>
        <strain evidence="5 6">JCM 30547</strain>
    </source>
</reference>
<evidence type="ECO:0000256" key="2">
    <source>
        <dbReference type="ARBA" id="ARBA00023125"/>
    </source>
</evidence>
<dbReference type="PROSITE" id="PS50043">
    <property type="entry name" value="HTH_LUXR_2"/>
    <property type="match status" value="1"/>
</dbReference>
<gene>
    <name evidence="5" type="ORF">E1261_11035</name>
</gene>
<dbReference type="GO" id="GO:0003677">
    <property type="term" value="F:DNA binding"/>
    <property type="evidence" value="ECO:0007669"/>
    <property type="project" value="UniProtKB-KW"/>
</dbReference>
<evidence type="ECO:0000313" key="6">
    <source>
        <dbReference type="Proteomes" id="UP000295075"/>
    </source>
</evidence>
<dbReference type="Pfam" id="PF00196">
    <property type="entry name" value="GerE"/>
    <property type="match status" value="1"/>
</dbReference>
<evidence type="ECO:0000313" key="5">
    <source>
        <dbReference type="EMBL" id="TDC31342.1"/>
    </source>
</evidence>
<name>A0A4R4Q8M5_9ACTN</name>
<dbReference type="InterPro" id="IPR036388">
    <property type="entry name" value="WH-like_DNA-bd_sf"/>
</dbReference>
<dbReference type="EMBL" id="SMKA01000034">
    <property type="protein sequence ID" value="TDC31342.1"/>
    <property type="molecule type" value="Genomic_DNA"/>
</dbReference>
<dbReference type="PANTHER" id="PTHR44688">
    <property type="entry name" value="DNA-BINDING TRANSCRIPTIONAL ACTIVATOR DEVR_DOSR"/>
    <property type="match status" value="1"/>
</dbReference>
<evidence type="ECO:0000256" key="3">
    <source>
        <dbReference type="ARBA" id="ARBA00023163"/>
    </source>
</evidence>
<dbReference type="AlphaFoldDB" id="A0A4R4Q8M5"/>
<dbReference type="InterPro" id="IPR000792">
    <property type="entry name" value="Tscrpt_reg_LuxR_C"/>
</dbReference>
<evidence type="ECO:0000256" key="1">
    <source>
        <dbReference type="ARBA" id="ARBA00023015"/>
    </source>
</evidence>
<dbReference type="PANTHER" id="PTHR44688:SF16">
    <property type="entry name" value="DNA-BINDING TRANSCRIPTIONAL ACTIVATOR DEVR_DOSR"/>
    <property type="match status" value="1"/>
</dbReference>
<feature type="domain" description="HTH luxR-type" evidence="4">
    <location>
        <begin position="283"/>
        <end position="348"/>
    </location>
</feature>
<organism evidence="5 6">
    <name type="scientific">Kribbella albertanoniae</name>
    <dbReference type="NCBI Taxonomy" id="1266829"/>
    <lineage>
        <taxon>Bacteria</taxon>
        <taxon>Bacillati</taxon>
        <taxon>Actinomycetota</taxon>
        <taxon>Actinomycetes</taxon>
        <taxon>Propionibacteriales</taxon>
        <taxon>Kribbellaceae</taxon>
        <taxon>Kribbella</taxon>
    </lineage>
</organism>
<dbReference type="InterPro" id="IPR016032">
    <property type="entry name" value="Sig_transdc_resp-reg_C-effctor"/>
</dbReference>
<keyword evidence="3" id="KW-0804">Transcription</keyword>
<proteinExistence type="predicted"/>
<dbReference type="CDD" id="cd06170">
    <property type="entry name" value="LuxR_C_like"/>
    <property type="match status" value="1"/>
</dbReference>
<dbReference type="SMART" id="SM00421">
    <property type="entry name" value="HTH_LUXR"/>
    <property type="match status" value="1"/>
</dbReference>
<protein>
    <submittedName>
        <fullName evidence="5">LuxR family transcriptional regulator</fullName>
    </submittedName>
</protein>
<comment type="caution">
    <text evidence="5">The sequence shown here is derived from an EMBL/GenBank/DDBJ whole genome shotgun (WGS) entry which is preliminary data.</text>
</comment>
<dbReference type="SUPFAM" id="SSF46894">
    <property type="entry name" value="C-terminal effector domain of the bipartite response regulators"/>
    <property type="match status" value="1"/>
</dbReference>
<evidence type="ECO:0000259" key="4">
    <source>
        <dbReference type="PROSITE" id="PS50043"/>
    </source>
</evidence>
<keyword evidence="1" id="KW-0805">Transcription regulation</keyword>
<dbReference type="Gene3D" id="1.10.10.10">
    <property type="entry name" value="Winged helix-like DNA-binding domain superfamily/Winged helix DNA-binding domain"/>
    <property type="match status" value="1"/>
</dbReference>
<dbReference type="GO" id="GO:0006355">
    <property type="term" value="P:regulation of DNA-templated transcription"/>
    <property type="evidence" value="ECO:0007669"/>
    <property type="project" value="InterPro"/>
</dbReference>
<dbReference type="PROSITE" id="PS00622">
    <property type="entry name" value="HTH_LUXR_1"/>
    <property type="match status" value="1"/>
</dbReference>
<sequence length="366" mass="39688">MKTYRADEAYAGLETAANAGLRWDDFCHEAARLLTQAIPFDSLCMGTADPATNLLCGAVMHDLDQLTTDDFVAAEYGAPDYNHFVDLAQRSVGVSILAEATEGNPQLSRRYREFLTRGDIPHEMRSTLRSGGRMWGVVTLYRTNGRTGFSPGEAAFMHRIEPVLARGLRRGLIVGDLQRARRSSTAAVVILNAADQVVSATDAAEQRFQDLGGVLWSSLPVPVVSVLAAARGVAGQFVPEMQVRTQDGEWLTLHAARVRGPEGVTTDVAVTIAPAGPAEIIPLVVAAYGLTEREQNVVQQVLGGGSTAEIARRLYLSPYTVQDHLKAIFEKVGVSSRRELTSRVFLDHYVGRFGQSPTATGWFSEG</sequence>
<accession>A0A4R4Q8M5</accession>
<dbReference type="SUPFAM" id="SSF55781">
    <property type="entry name" value="GAF domain-like"/>
    <property type="match status" value="1"/>
</dbReference>
<dbReference type="Proteomes" id="UP000295075">
    <property type="component" value="Unassembled WGS sequence"/>
</dbReference>
<dbReference type="RefSeq" id="WP_132405491.1">
    <property type="nucleotide sequence ID" value="NZ_SMKA01000034.1"/>
</dbReference>
<keyword evidence="2" id="KW-0238">DNA-binding</keyword>